<proteinExistence type="predicted"/>
<feature type="region of interest" description="Disordered" evidence="1">
    <location>
        <begin position="46"/>
        <end position="69"/>
    </location>
</feature>
<evidence type="ECO:0000313" key="2">
    <source>
        <dbReference type="Proteomes" id="UP000095287"/>
    </source>
</evidence>
<feature type="compositionally biased region" description="Basic and acidic residues" evidence="1">
    <location>
        <begin position="46"/>
        <end position="55"/>
    </location>
</feature>
<evidence type="ECO:0000313" key="3">
    <source>
        <dbReference type="WBParaSite" id="L893_g30835.t1"/>
    </source>
</evidence>
<keyword evidence="2" id="KW-1185">Reference proteome</keyword>
<accession>A0A1I7ZXB1</accession>
<protein>
    <submittedName>
        <fullName evidence="3">HNH endonuclease</fullName>
    </submittedName>
</protein>
<dbReference type="Proteomes" id="UP000095287">
    <property type="component" value="Unplaced"/>
</dbReference>
<evidence type="ECO:0000256" key="1">
    <source>
        <dbReference type="SAM" id="MobiDB-lite"/>
    </source>
</evidence>
<reference evidence="3" key="1">
    <citation type="submission" date="2016-11" db="UniProtKB">
        <authorList>
            <consortium name="WormBaseParasite"/>
        </authorList>
    </citation>
    <scope>IDENTIFICATION</scope>
</reference>
<sequence length="116" mass="13564">MDRGNFDHRMRVFRHRDEHGRFVAPAPDCQCTPCQLPEADRREAMHRAVQERDLGRQGQGNFDHRGNVFRHRDDHGNFCPPPANCPCTPCHVNTPAMREAMHDVLEERKKAPQQWK</sequence>
<name>A0A1I7ZXB1_9BILA</name>
<dbReference type="AlphaFoldDB" id="A0A1I7ZXB1"/>
<dbReference type="WBParaSite" id="L893_g30835.t1">
    <property type="protein sequence ID" value="L893_g30835.t1"/>
    <property type="gene ID" value="L893_g30835"/>
</dbReference>
<organism evidence="2 3">
    <name type="scientific">Steinernema glaseri</name>
    <dbReference type="NCBI Taxonomy" id="37863"/>
    <lineage>
        <taxon>Eukaryota</taxon>
        <taxon>Metazoa</taxon>
        <taxon>Ecdysozoa</taxon>
        <taxon>Nematoda</taxon>
        <taxon>Chromadorea</taxon>
        <taxon>Rhabditida</taxon>
        <taxon>Tylenchina</taxon>
        <taxon>Panagrolaimomorpha</taxon>
        <taxon>Strongyloidoidea</taxon>
        <taxon>Steinernematidae</taxon>
        <taxon>Steinernema</taxon>
    </lineage>
</organism>